<dbReference type="CDD" id="cd00093">
    <property type="entry name" value="HTH_XRE"/>
    <property type="match status" value="1"/>
</dbReference>
<dbReference type="RefSeq" id="WP_118213038.1">
    <property type="nucleotide sequence ID" value="NZ_JAQEAN010000028.1"/>
</dbReference>
<dbReference type="GO" id="GO:0003677">
    <property type="term" value="F:DNA binding"/>
    <property type="evidence" value="ECO:0007669"/>
    <property type="project" value="InterPro"/>
</dbReference>
<dbReference type="Gene3D" id="1.10.260.40">
    <property type="entry name" value="lambda repressor-like DNA-binding domains"/>
    <property type="match status" value="1"/>
</dbReference>
<dbReference type="Proteomes" id="UP000284902">
    <property type="component" value="Unassembled WGS sequence"/>
</dbReference>
<dbReference type="PANTHER" id="PTHR43236">
    <property type="entry name" value="ANTITOXIN HIGA1"/>
    <property type="match status" value="1"/>
</dbReference>
<dbReference type="SMART" id="SM00530">
    <property type="entry name" value="HTH_XRE"/>
    <property type="match status" value="1"/>
</dbReference>
<evidence type="ECO:0000259" key="2">
    <source>
        <dbReference type="PROSITE" id="PS50943"/>
    </source>
</evidence>
<dbReference type="Pfam" id="PF12844">
    <property type="entry name" value="HTH_19"/>
    <property type="match status" value="1"/>
</dbReference>
<dbReference type="EMBL" id="QRHG01000027">
    <property type="protein sequence ID" value="RHF58905.1"/>
    <property type="molecule type" value="Genomic_DNA"/>
</dbReference>
<dbReference type="Pfam" id="PF06114">
    <property type="entry name" value="Peptidase_M78"/>
    <property type="match status" value="1"/>
</dbReference>
<feature type="domain" description="HTH cro/C1-type" evidence="2">
    <location>
        <begin position="11"/>
        <end position="65"/>
    </location>
</feature>
<reference evidence="3 4" key="1">
    <citation type="submission" date="2018-08" db="EMBL/GenBank/DDBJ databases">
        <title>A genome reference for cultivated species of the human gut microbiota.</title>
        <authorList>
            <person name="Zou Y."/>
            <person name="Xue W."/>
            <person name="Luo G."/>
        </authorList>
    </citation>
    <scope>NUCLEOTIDE SEQUENCE [LARGE SCALE GENOMIC DNA]</scope>
    <source>
        <strain evidence="3 4">AM25-1LB</strain>
    </source>
</reference>
<gene>
    <name evidence="3" type="ORF">DW672_09905</name>
</gene>
<comment type="similarity">
    <text evidence="1">Belongs to the short-chain fatty acyl-CoA assimilation regulator (ScfR) family.</text>
</comment>
<dbReference type="PANTHER" id="PTHR43236:SF1">
    <property type="entry name" value="BLL7220 PROTEIN"/>
    <property type="match status" value="1"/>
</dbReference>
<dbReference type="Gene3D" id="1.10.10.2910">
    <property type="match status" value="1"/>
</dbReference>
<organism evidence="3 4">
    <name type="scientific">[Ruminococcus] lactaris</name>
    <dbReference type="NCBI Taxonomy" id="46228"/>
    <lineage>
        <taxon>Bacteria</taxon>
        <taxon>Bacillati</taxon>
        <taxon>Bacillota</taxon>
        <taxon>Clostridia</taxon>
        <taxon>Lachnospirales</taxon>
        <taxon>Lachnospiraceae</taxon>
        <taxon>Mediterraneibacter</taxon>
    </lineage>
</organism>
<dbReference type="SUPFAM" id="SSF47413">
    <property type="entry name" value="lambda repressor-like DNA-binding domains"/>
    <property type="match status" value="1"/>
</dbReference>
<evidence type="ECO:0000313" key="4">
    <source>
        <dbReference type="Proteomes" id="UP000284902"/>
    </source>
</evidence>
<dbReference type="InterPro" id="IPR001387">
    <property type="entry name" value="Cro/C1-type_HTH"/>
</dbReference>
<dbReference type="AlphaFoldDB" id="A0A414P2K8"/>
<name>A0A414P2K8_9FIRM</name>
<dbReference type="InterPro" id="IPR010982">
    <property type="entry name" value="Lambda_DNA-bd_dom_sf"/>
</dbReference>
<evidence type="ECO:0000313" key="3">
    <source>
        <dbReference type="EMBL" id="RHF58905.1"/>
    </source>
</evidence>
<accession>A0A414P2K8</accession>
<dbReference type="InterPro" id="IPR052345">
    <property type="entry name" value="Rad_response_metalloprotease"/>
</dbReference>
<evidence type="ECO:0000256" key="1">
    <source>
        <dbReference type="ARBA" id="ARBA00007227"/>
    </source>
</evidence>
<proteinExistence type="inferred from homology"/>
<protein>
    <submittedName>
        <fullName evidence="3">ImmA/IrrE family metallo-endopeptidase</fullName>
    </submittedName>
</protein>
<sequence>MEQRKFNGDRLKKARIYNGISLTDLAMQADIKKQSISLYENGKNVPDHEKVRVLARILGFPYDYFFQKDKIKAYTETTYFRSQATATKKDRAAQSVKLEFVSQMYETLWNYIDFPVYKDPKLDFIGYDDPLDCESQDAIDEMEEAVAKVKKCWRVPSGPIKDLQYLLEQNGILVTGFSIGEDKIDAFSQRTIIDNADVFLIAVALGSRPECRLRFDMAHELGHIVLHPWSEDIESLSKEEFKARERQANMFASAFLLPRDSFSKDVSQYPTDLKFYLFLKKKWKVSVQAMMYRARQLDIISANQYQYMMRQVSKNGWRTKEPDDIPGTLNESIFQGAIDLLFDNNILTPRSLLSDFKRHGVTLYPGMIEDLLHLKKGTLDIEDKVIPLFRIKNTEDTE</sequence>
<comment type="caution">
    <text evidence="3">The sequence shown here is derived from an EMBL/GenBank/DDBJ whole genome shotgun (WGS) entry which is preliminary data.</text>
</comment>
<dbReference type="PROSITE" id="PS50943">
    <property type="entry name" value="HTH_CROC1"/>
    <property type="match status" value="1"/>
</dbReference>
<dbReference type="InterPro" id="IPR010359">
    <property type="entry name" value="IrrE_HExxH"/>
</dbReference>